<organism evidence="2 3">
    <name type="scientific">Aaosphaeria arxii CBS 175.79</name>
    <dbReference type="NCBI Taxonomy" id="1450172"/>
    <lineage>
        <taxon>Eukaryota</taxon>
        <taxon>Fungi</taxon>
        <taxon>Dikarya</taxon>
        <taxon>Ascomycota</taxon>
        <taxon>Pezizomycotina</taxon>
        <taxon>Dothideomycetes</taxon>
        <taxon>Pleosporomycetidae</taxon>
        <taxon>Pleosporales</taxon>
        <taxon>Pleosporales incertae sedis</taxon>
        <taxon>Aaosphaeria</taxon>
    </lineage>
</organism>
<evidence type="ECO:0000313" key="3">
    <source>
        <dbReference type="Proteomes" id="UP000799778"/>
    </source>
</evidence>
<feature type="transmembrane region" description="Helical" evidence="1">
    <location>
        <begin position="48"/>
        <end position="77"/>
    </location>
</feature>
<dbReference type="Proteomes" id="UP000799778">
    <property type="component" value="Unassembled WGS sequence"/>
</dbReference>
<feature type="transmembrane region" description="Helical" evidence="1">
    <location>
        <begin position="7"/>
        <end position="28"/>
    </location>
</feature>
<dbReference type="AlphaFoldDB" id="A0A6A5XXB3"/>
<dbReference type="RefSeq" id="XP_033385619.1">
    <property type="nucleotide sequence ID" value="XM_033521218.1"/>
</dbReference>
<dbReference type="EMBL" id="ML978068">
    <property type="protein sequence ID" value="KAF2017280.1"/>
    <property type="molecule type" value="Genomic_DNA"/>
</dbReference>
<accession>A0A6A5XXB3</accession>
<protein>
    <submittedName>
        <fullName evidence="2">Tetraspanin</fullName>
    </submittedName>
</protein>
<keyword evidence="1" id="KW-0472">Membrane</keyword>
<evidence type="ECO:0000313" key="2">
    <source>
        <dbReference type="EMBL" id="KAF2017280.1"/>
    </source>
</evidence>
<evidence type="ECO:0000256" key="1">
    <source>
        <dbReference type="SAM" id="Phobius"/>
    </source>
</evidence>
<reference evidence="2" key="1">
    <citation type="journal article" date="2020" name="Stud. Mycol.">
        <title>101 Dothideomycetes genomes: a test case for predicting lifestyles and emergence of pathogens.</title>
        <authorList>
            <person name="Haridas S."/>
            <person name="Albert R."/>
            <person name="Binder M."/>
            <person name="Bloem J."/>
            <person name="Labutti K."/>
            <person name="Salamov A."/>
            <person name="Andreopoulos B."/>
            <person name="Baker S."/>
            <person name="Barry K."/>
            <person name="Bills G."/>
            <person name="Bluhm B."/>
            <person name="Cannon C."/>
            <person name="Castanera R."/>
            <person name="Culley D."/>
            <person name="Daum C."/>
            <person name="Ezra D."/>
            <person name="Gonzalez J."/>
            <person name="Henrissat B."/>
            <person name="Kuo A."/>
            <person name="Liang C."/>
            <person name="Lipzen A."/>
            <person name="Lutzoni F."/>
            <person name="Magnuson J."/>
            <person name="Mondo S."/>
            <person name="Nolan M."/>
            <person name="Ohm R."/>
            <person name="Pangilinan J."/>
            <person name="Park H.-J."/>
            <person name="Ramirez L."/>
            <person name="Alfaro M."/>
            <person name="Sun H."/>
            <person name="Tritt A."/>
            <person name="Yoshinaga Y."/>
            <person name="Zwiers L.-H."/>
            <person name="Turgeon B."/>
            <person name="Goodwin S."/>
            <person name="Spatafora J."/>
            <person name="Crous P."/>
            <person name="Grigoriev I."/>
        </authorList>
    </citation>
    <scope>NUCLEOTIDE SEQUENCE</scope>
    <source>
        <strain evidence="2">CBS 175.79</strain>
    </source>
</reference>
<keyword evidence="3" id="KW-1185">Reference proteome</keyword>
<feature type="transmembrane region" description="Helical" evidence="1">
    <location>
        <begin position="181"/>
        <end position="203"/>
    </location>
</feature>
<keyword evidence="1" id="KW-0812">Transmembrane</keyword>
<proteinExistence type="predicted"/>
<sequence length="224" mass="24784">MPTKLMLVFVGFDFIFAACGGLLMGFSVMSEQNQRADPTLDNVAQNLLLGQCPLTAGVVNSIFIFVTFLLSLPALFLPHNRGWLRAQGWLVVFCATFTLGLGLSVWVETLQTRRRLEGIWGRESTLIQSLLQQKFDCCGYLNETSPPFVIDNTCKNALVAAQKGGCIGPFSAFANTYLDRIFTAAFGIVGIDVILVLCVAMVLKYRQEQERYRHIDEKNGMGGL</sequence>
<keyword evidence="1" id="KW-1133">Transmembrane helix</keyword>
<dbReference type="GeneID" id="54278615"/>
<gene>
    <name evidence="2" type="ORF">BU24DRAFT_147404</name>
</gene>
<dbReference type="OrthoDB" id="2279611at2759"/>
<name>A0A6A5XXB3_9PLEO</name>
<feature type="transmembrane region" description="Helical" evidence="1">
    <location>
        <begin position="89"/>
        <end position="107"/>
    </location>
</feature>